<dbReference type="Proteomes" id="UP000094009">
    <property type="component" value="Unassembled WGS sequence"/>
</dbReference>
<gene>
    <name evidence="2" type="ORF">TH4_13030</name>
</gene>
<dbReference type="EMBL" id="JPVZ01000005">
    <property type="protein sequence ID" value="OAZ09373.1"/>
    <property type="molecule type" value="Genomic_DNA"/>
</dbReference>
<dbReference type="InterPro" id="IPR029046">
    <property type="entry name" value="LolA/LolB/LppX"/>
</dbReference>
<organism evidence="2 3">
    <name type="scientific">Thalassospira tepidiphila MCCC 1A03514</name>
    <dbReference type="NCBI Taxonomy" id="1177930"/>
    <lineage>
        <taxon>Bacteria</taxon>
        <taxon>Pseudomonadati</taxon>
        <taxon>Pseudomonadota</taxon>
        <taxon>Alphaproteobacteria</taxon>
        <taxon>Rhodospirillales</taxon>
        <taxon>Thalassospiraceae</taxon>
        <taxon>Thalassospira</taxon>
    </lineage>
</organism>
<protein>
    <recommendedName>
        <fullName evidence="4">Outer membrane lipoprotein carrier protein LolA</fullName>
    </recommendedName>
</protein>
<dbReference type="Gene3D" id="2.50.20.10">
    <property type="entry name" value="Lipoprotein localisation LolA/LolB/LppX"/>
    <property type="match status" value="1"/>
</dbReference>
<reference evidence="2 3" key="1">
    <citation type="submission" date="2014-07" db="EMBL/GenBank/DDBJ databases">
        <title>Draft genome sequence of Thalassospira tepidiphila 1-1B.</title>
        <authorList>
            <person name="Lai Q."/>
            <person name="Shao Z."/>
        </authorList>
    </citation>
    <scope>NUCLEOTIDE SEQUENCE [LARGE SCALE GENOMIC DNA]</scope>
    <source>
        <strain evidence="2 3">MCCC 1A03514</strain>
    </source>
</reference>
<evidence type="ECO:0000256" key="1">
    <source>
        <dbReference type="ARBA" id="ARBA00022729"/>
    </source>
</evidence>
<dbReference type="SUPFAM" id="SSF89392">
    <property type="entry name" value="Prokaryotic lipoproteins and lipoprotein localization factors"/>
    <property type="match status" value="1"/>
</dbReference>
<proteinExistence type="predicted"/>
<name>A0A853KYC7_9PROT</name>
<sequence length="212" mass="23368">MIRRFLVLIKLCAIVIVGLSTGQRALHAETVKPAPLDQNEYLHGTFELARYLDGFEKPLLSRGEFVISPPNGLIWKTTFPFPGITVLEDDGIFTITPNGDRNAMASGSETRQFVRMISSVLSGNWQTLQSQFNIAENTKKSNTWEAILTPKANGVVATQVNRIAASGDIFVKTVMIEKPSSDQDVITFDDQVVGMLPLPPEFAKLFTDGIPE</sequence>
<dbReference type="AlphaFoldDB" id="A0A853KYC7"/>
<dbReference type="InterPro" id="IPR004564">
    <property type="entry name" value="OM_lipoprot_carrier_LolA-like"/>
</dbReference>
<evidence type="ECO:0000313" key="2">
    <source>
        <dbReference type="EMBL" id="OAZ09373.1"/>
    </source>
</evidence>
<dbReference type="RefSeq" id="WP_064781388.1">
    <property type="nucleotide sequence ID" value="NZ_JPVZ01000005.1"/>
</dbReference>
<comment type="caution">
    <text evidence="2">The sequence shown here is derived from an EMBL/GenBank/DDBJ whole genome shotgun (WGS) entry which is preliminary data.</text>
</comment>
<accession>A0A853KYC7</accession>
<evidence type="ECO:0008006" key="4">
    <source>
        <dbReference type="Google" id="ProtNLM"/>
    </source>
</evidence>
<evidence type="ECO:0000313" key="3">
    <source>
        <dbReference type="Proteomes" id="UP000094009"/>
    </source>
</evidence>
<keyword evidence="1" id="KW-0732">Signal</keyword>
<dbReference type="CDD" id="cd16325">
    <property type="entry name" value="LolA"/>
    <property type="match status" value="1"/>
</dbReference>